<dbReference type="EMBL" id="LDOT01000025">
    <property type="protein sequence ID" value="KLV03857.1"/>
    <property type="molecule type" value="Genomic_DNA"/>
</dbReference>
<dbReference type="OrthoDB" id="7067871at2"/>
<evidence type="ECO:0000313" key="2">
    <source>
        <dbReference type="Proteomes" id="UP000036097"/>
    </source>
</evidence>
<name>A0A0J1JNQ2_9GAMM</name>
<sequence length="100" mass="11338">MKYNVDQEASSIPSVEVLADDFHQLRASVDIDNGDIYLDFSTREALRDFALSLLYESEFGSGELEMYPLSHEGKLHVVEGVRLTEDSSRIFTKYANTENT</sequence>
<gene>
    <name evidence="1" type="ORF">ABT56_17420</name>
</gene>
<organism evidence="1 2">
    <name type="scientific">Photobacterium aquae</name>
    <dbReference type="NCBI Taxonomy" id="1195763"/>
    <lineage>
        <taxon>Bacteria</taxon>
        <taxon>Pseudomonadati</taxon>
        <taxon>Pseudomonadota</taxon>
        <taxon>Gammaproteobacteria</taxon>
        <taxon>Vibrionales</taxon>
        <taxon>Vibrionaceae</taxon>
        <taxon>Photobacterium</taxon>
    </lineage>
</organism>
<dbReference type="AlphaFoldDB" id="A0A0J1JNQ2"/>
<keyword evidence="2" id="KW-1185">Reference proteome</keyword>
<reference evidence="1 2" key="1">
    <citation type="submission" date="2015-05" db="EMBL/GenBank/DDBJ databases">
        <title>Photobacterium galathea sp. nov.</title>
        <authorList>
            <person name="Machado H."/>
            <person name="Gram L."/>
        </authorList>
    </citation>
    <scope>NUCLEOTIDE SEQUENCE [LARGE SCALE GENOMIC DNA]</scope>
    <source>
        <strain evidence="1 2">CGMCC 1.12159</strain>
    </source>
</reference>
<dbReference type="Proteomes" id="UP000036097">
    <property type="component" value="Unassembled WGS sequence"/>
</dbReference>
<dbReference type="PATRIC" id="fig|1195763.3.peg.3714"/>
<proteinExistence type="predicted"/>
<dbReference type="RefSeq" id="WP_025796564.1">
    <property type="nucleotide sequence ID" value="NZ_LDOT01000025.1"/>
</dbReference>
<evidence type="ECO:0000313" key="1">
    <source>
        <dbReference type="EMBL" id="KLV03857.1"/>
    </source>
</evidence>
<accession>A0A0J1JNQ2</accession>
<comment type="caution">
    <text evidence="1">The sequence shown here is derived from an EMBL/GenBank/DDBJ whole genome shotgun (WGS) entry which is preliminary data.</text>
</comment>
<protein>
    <submittedName>
        <fullName evidence="1">Uncharacterized protein</fullName>
    </submittedName>
</protein>